<sequence>MASTIWSSISRLFVSSLIFCIAIRRDCRTGGLLPPSEPASSTIDISSPSTFGFLFGRRVLGSVNLNDRTVSLHVGGFPLGGLGSFVVQLLTILTILGRGLFRFTVRGSIFLRGDTIVFVCLGRLFFAVLLRYFRSVNGSTIGFNGSFFGGCRILCRIGRRYLWRRLVRFDLFLSGGDRGLFTAGRENKLSVSESAHTE</sequence>
<protein>
    <recommendedName>
        <fullName evidence="5">Secreted protein</fullName>
    </recommendedName>
</protein>
<keyword evidence="1" id="KW-0472">Membrane</keyword>
<feature type="signal peptide" evidence="2">
    <location>
        <begin position="1"/>
        <end position="22"/>
    </location>
</feature>
<accession>A0A182LZ56</accession>
<feature type="chain" id="PRO_5008127647" description="Secreted protein" evidence="2">
    <location>
        <begin position="23"/>
        <end position="198"/>
    </location>
</feature>
<proteinExistence type="predicted"/>
<dbReference type="AlphaFoldDB" id="A0A182LZ56"/>
<organism evidence="3 4">
    <name type="scientific">Anopheles culicifacies</name>
    <dbReference type="NCBI Taxonomy" id="139723"/>
    <lineage>
        <taxon>Eukaryota</taxon>
        <taxon>Metazoa</taxon>
        <taxon>Ecdysozoa</taxon>
        <taxon>Arthropoda</taxon>
        <taxon>Hexapoda</taxon>
        <taxon>Insecta</taxon>
        <taxon>Pterygota</taxon>
        <taxon>Neoptera</taxon>
        <taxon>Endopterygota</taxon>
        <taxon>Diptera</taxon>
        <taxon>Nematocera</taxon>
        <taxon>Culicoidea</taxon>
        <taxon>Culicidae</taxon>
        <taxon>Anophelinae</taxon>
        <taxon>Anopheles</taxon>
        <taxon>culicifacies species complex</taxon>
    </lineage>
</organism>
<evidence type="ECO:0000313" key="4">
    <source>
        <dbReference type="Proteomes" id="UP000075883"/>
    </source>
</evidence>
<evidence type="ECO:0000313" key="3">
    <source>
        <dbReference type="EnsemblMetazoa" id="ACUA005481-PA"/>
    </source>
</evidence>
<evidence type="ECO:0008006" key="5">
    <source>
        <dbReference type="Google" id="ProtNLM"/>
    </source>
</evidence>
<dbReference type="EMBL" id="AXCM01005253">
    <property type="status" value="NOT_ANNOTATED_CDS"/>
    <property type="molecule type" value="Genomic_DNA"/>
</dbReference>
<name>A0A182LZ56_9DIPT</name>
<feature type="transmembrane region" description="Helical" evidence="1">
    <location>
        <begin position="77"/>
        <end position="97"/>
    </location>
</feature>
<evidence type="ECO:0000256" key="2">
    <source>
        <dbReference type="SAM" id="SignalP"/>
    </source>
</evidence>
<dbReference type="EnsemblMetazoa" id="ACUA005481-RA">
    <property type="protein sequence ID" value="ACUA005481-PA"/>
    <property type="gene ID" value="ACUA005481"/>
</dbReference>
<keyword evidence="2" id="KW-0732">Signal</keyword>
<dbReference type="Proteomes" id="UP000075883">
    <property type="component" value="Unassembled WGS sequence"/>
</dbReference>
<feature type="transmembrane region" description="Helical" evidence="1">
    <location>
        <begin position="109"/>
        <end position="130"/>
    </location>
</feature>
<dbReference type="VEuPathDB" id="VectorBase:ACUA005481"/>
<evidence type="ECO:0000256" key="1">
    <source>
        <dbReference type="SAM" id="Phobius"/>
    </source>
</evidence>
<keyword evidence="1" id="KW-0812">Transmembrane</keyword>
<reference evidence="3" key="2">
    <citation type="submission" date="2020-05" db="UniProtKB">
        <authorList>
            <consortium name="EnsemblMetazoa"/>
        </authorList>
    </citation>
    <scope>IDENTIFICATION</scope>
    <source>
        <strain evidence="3">A-37</strain>
    </source>
</reference>
<keyword evidence="4" id="KW-1185">Reference proteome</keyword>
<reference evidence="4" key="1">
    <citation type="submission" date="2013-09" db="EMBL/GenBank/DDBJ databases">
        <title>The Genome Sequence of Anopheles culicifacies species A.</title>
        <authorList>
            <consortium name="The Broad Institute Genomics Platform"/>
            <person name="Neafsey D.E."/>
            <person name="Besansky N."/>
            <person name="Howell P."/>
            <person name="Walton C."/>
            <person name="Young S.K."/>
            <person name="Zeng Q."/>
            <person name="Gargeya S."/>
            <person name="Fitzgerald M."/>
            <person name="Haas B."/>
            <person name="Abouelleil A."/>
            <person name="Allen A.W."/>
            <person name="Alvarado L."/>
            <person name="Arachchi H.M."/>
            <person name="Berlin A.M."/>
            <person name="Chapman S.B."/>
            <person name="Gainer-Dewar J."/>
            <person name="Goldberg J."/>
            <person name="Griggs A."/>
            <person name="Gujja S."/>
            <person name="Hansen M."/>
            <person name="Howarth C."/>
            <person name="Imamovic A."/>
            <person name="Ireland A."/>
            <person name="Larimer J."/>
            <person name="McCowan C."/>
            <person name="Murphy C."/>
            <person name="Pearson M."/>
            <person name="Poon T.W."/>
            <person name="Priest M."/>
            <person name="Roberts A."/>
            <person name="Saif S."/>
            <person name="Shea T."/>
            <person name="Sisk P."/>
            <person name="Sykes S."/>
            <person name="Wortman J."/>
            <person name="Nusbaum C."/>
            <person name="Birren B."/>
        </authorList>
    </citation>
    <scope>NUCLEOTIDE SEQUENCE [LARGE SCALE GENOMIC DNA]</scope>
    <source>
        <strain evidence="4">A-37</strain>
    </source>
</reference>
<keyword evidence="1" id="KW-1133">Transmembrane helix</keyword>